<dbReference type="Proteomes" id="UP000239899">
    <property type="component" value="Unassembled WGS sequence"/>
</dbReference>
<dbReference type="PANTHER" id="PTHR46825:SF9">
    <property type="entry name" value="BETA-LACTAMASE-RELATED DOMAIN-CONTAINING PROTEIN"/>
    <property type="match status" value="1"/>
</dbReference>
<dbReference type="SUPFAM" id="SSF50978">
    <property type="entry name" value="WD40 repeat-like"/>
    <property type="match status" value="1"/>
</dbReference>
<feature type="region of interest" description="Disordered" evidence="2">
    <location>
        <begin position="34"/>
        <end position="61"/>
    </location>
</feature>
<dbReference type="SUPFAM" id="SSF56601">
    <property type="entry name" value="beta-lactamase/transpeptidase-like"/>
    <property type="match status" value="1"/>
</dbReference>
<dbReference type="OrthoDB" id="508529at2759"/>
<evidence type="ECO:0000259" key="3">
    <source>
        <dbReference type="Pfam" id="PF00144"/>
    </source>
</evidence>
<feature type="region of interest" description="Disordered" evidence="2">
    <location>
        <begin position="573"/>
        <end position="605"/>
    </location>
</feature>
<sequence>MAGGELGAASRMRAAPAAQPEVAQLLDALLAEAQASVRPPTEDELEDAAVEEEYSDEEPADGLAHGMKVRQAAEALLIVAERLNSPEVRQRAGQHWAALAGHLDALLTQALYTSTYSDDYDGGDHSILWSRVQSRPSTEVVTVPSSFGSAGRMGQMGGLELLASFFGGMNDQVAAALAHVHSNMTSQASTKRPPLASKLARFDASYQPPADGAQPGGAAVADARCEVSCADAPAYGGLAVGGDCVAVNGACGYKGEECYLAIGRISGDGPWHSRLQKVPCGFHNPADATAPNQENEEPHAKRQNKWGCKILNLLGSTSNEAAAEDAEATAGDEPHGTIQLLAPELGSGQHRDEIEQLLPLGALQGDAPPQQVVVRVKNSNSLFVFDWQDPAPRLHTLLAGHVGNVTAMSSCAALPNMLASGSYDGPARVWDLRTAACTHLLTSKSSGVVPAVALVEDQGTPFCFWSNYGSESILCFDLRMRRCLYELATGNTDVHHLQWHAPSRSLFADTSSKYDSSDLGSMSGVSWPKAMHRPTDFPCAWHVKYDSVICYQFKDAPDLSLLPLGAQLVNLAEAGSDSEDEERSEGGSGSEWETMGSEDEERSGAKMMTSCSNTKFFTAVALWQLAQAGLVDMDAPVSQYMDPADFNQTEPWCPRVKGSPPGSPCANVTARQLLNMGSGLVDTDNCRYEQGAWQRQYCFTDDQTALLINGSSSVGEIGGRGPADYFAAQGYWDMPLEWEPGEGYEYVNANFQLAAYLVEKISGLSYGQYLRERILQPAGLNATHLDMVTGHSGIISDYFPLGSFGYRQVVSPVSPEYIANVSRATSRDPEPLTRVPVGQVADLARVHPIDGFLAYAGGAGAMYATPQDMIEWWHTVLFRPERTALKVTTFHILLHRTQVLNLTQDTVRDMLTSTNAHEALPGVPPSEVAFAQGVVVKPNASYSLYGVSALFYSGGINEVESPFFLAFLDPDGQGPEDTGTVGAVYFAHPQLQVPLNATSCEVESPWEDGSAAVLDEELCAILAGGIREYTTSNLMDIWGLGSPLQPPA</sequence>
<dbReference type="PROSITE" id="PS50294">
    <property type="entry name" value="WD_REPEATS_REGION"/>
    <property type="match status" value="1"/>
</dbReference>
<dbReference type="InterPro" id="IPR001680">
    <property type="entry name" value="WD40_rpt"/>
</dbReference>
<keyword evidence="5" id="KW-1185">Reference proteome</keyword>
<gene>
    <name evidence="4" type="ORF">C2E21_6856</name>
</gene>
<dbReference type="InterPro" id="IPR015943">
    <property type="entry name" value="WD40/YVTN_repeat-like_dom_sf"/>
</dbReference>
<dbReference type="STRING" id="3076.A0A2P6TJZ4"/>
<dbReference type="PROSITE" id="PS50082">
    <property type="entry name" value="WD_REPEATS_2"/>
    <property type="match status" value="1"/>
</dbReference>
<dbReference type="EMBL" id="LHPG02000013">
    <property type="protein sequence ID" value="PRW44385.1"/>
    <property type="molecule type" value="Genomic_DNA"/>
</dbReference>
<dbReference type="InterPro" id="IPR050491">
    <property type="entry name" value="AmpC-like"/>
</dbReference>
<dbReference type="AlphaFoldDB" id="A0A2P6TJZ4"/>
<dbReference type="InterPro" id="IPR036322">
    <property type="entry name" value="WD40_repeat_dom_sf"/>
</dbReference>
<dbReference type="InterPro" id="IPR012338">
    <property type="entry name" value="Beta-lactam/transpept-like"/>
</dbReference>
<organism evidence="4 5">
    <name type="scientific">Chlorella sorokiniana</name>
    <name type="common">Freshwater green alga</name>
    <dbReference type="NCBI Taxonomy" id="3076"/>
    <lineage>
        <taxon>Eukaryota</taxon>
        <taxon>Viridiplantae</taxon>
        <taxon>Chlorophyta</taxon>
        <taxon>core chlorophytes</taxon>
        <taxon>Trebouxiophyceae</taxon>
        <taxon>Chlorellales</taxon>
        <taxon>Chlorellaceae</taxon>
        <taxon>Chlorella clade</taxon>
        <taxon>Chlorella</taxon>
    </lineage>
</organism>
<protein>
    <submittedName>
        <fullName evidence="4">Beta-lactamase transpeptidase</fullName>
    </submittedName>
</protein>
<dbReference type="PANTHER" id="PTHR46825">
    <property type="entry name" value="D-ALANYL-D-ALANINE-CARBOXYPEPTIDASE/ENDOPEPTIDASE AMPH"/>
    <property type="match status" value="1"/>
</dbReference>
<evidence type="ECO:0000313" key="4">
    <source>
        <dbReference type="EMBL" id="PRW44385.1"/>
    </source>
</evidence>
<name>A0A2P6TJZ4_CHLSO</name>
<dbReference type="SMART" id="SM00320">
    <property type="entry name" value="WD40"/>
    <property type="match status" value="1"/>
</dbReference>
<evidence type="ECO:0000256" key="1">
    <source>
        <dbReference type="PROSITE-ProRule" id="PRU00221"/>
    </source>
</evidence>
<evidence type="ECO:0000256" key="2">
    <source>
        <dbReference type="SAM" id="MobiDB-lite"/>
    </source>
</evidence>
<dbReference type="Gene3D" id="3.40.710.10">
    <property type="entry name" value="DD-peptidase/beta-lactamase superfamily"/>
    <property type="match status" value="1"/>
</dbReference>
<accession>A0A2P6TJZ4</accession>
<feature type="domain" description="Beta-lactamase-related" evidence="3">
    <location>
        <begin position="608"/>
        <end position="942"/>
    </location>
</feature>
<reference evidence="4 5" key="1">
    <citation type="journal article" date="2018" name="Plant J.">
        <title>Genome sequences of Chlorella sorokiniana UTEX 1602 and Micractinium conductrix SAG 241.80: implications to maltose excretion by a green alga.</title>
        <authorList>
            <person name="Arriola M.B."/>
            <person name="Velmurugan N."/>
            <person name="Zhang Y."/>
            <person name="Plunkett M.H."/>
            <person name="Hondzo H."/>
            <person name="Barney B.M."/>
        </authorList>
    </citation>
    <scope>NUCLEOTIDE SEQUENCE [LARGE SCALE GENOMIC DNA]</scope>
    <source>
        <strain evidence="5">UTEX 1602</strain>
    </source>
</reference>
<feature type="repeat" description="WD" evidence="1">
    <location>
        <begin position="398"/>
        <end position="440"/>
    </location>
</feature>
<evidence type="ECO:0000313" key="5">
    <source>
        <dbReference type="Proteomes" id="UP000239899"/>
    </source>
</evidence>
<dbReference type="InterPro" id="IPR001466">
    <property type="entry name" value="Beta-lactam-related"/>
</dbReference>
<feature type="compositionally biased region" description="Acidic residues" evidence="2">
    <location>
        <begin position="42"/>
        <end position="60"/>
    </location>
</feature>
<keyword evidence="1" id="KW-0853">WD repeat</keyword>
<comment type="caution">
    <text evidence="4">The sequence shown here is derived from an EMBL/GenBank/DDBJ whole genome shotgun (WGS) entry which is preliminary data.</text>
</comment>
<proteinExistence type="predicted"/>
<dbReference type="Gene3D" id="2.130.10.10">
    <property type="entry name" value="YVTN repeat-like/Quinoprotein amine dehydrogenase"/>
    <property type="match status" value="1"/>
</dbReference>
<dbReference type="Pfam" id="PF00144">
    <property type="entry name" value="Beta-lactamase"/>
    <property type="match status" value="1"/>
</dbReference>